<name>A0ABY4VUJ9_9BURK</name>
<dbReference type="Gene3D" id="1.25.40.20">
    <property type="entry name" value="Ankyrin repeat-containing domain"/>
    <property type="match status" value="1"/>
</dbReference>
<dbReference type="PROSITE" id="PS50088">
    <property type="entry name" value="ANK_REPEAT"/>
    <property type="match status" value="1"/>
</dbReference>
<dbReference type="PANTHER" id="PTHR13318">
    <property type="entry name" value="PARTNER OF PAIRED, ISOFORM B-RELATED"/>
    <property type="match status" value="1"/>
</dbReference>
<dbReference type="SUPFAM" id="SSF52047">
    <property type="entry name" value="RNI-like"/>
    <property type="match status" value="1"/>
</dbReference>
<evidence type="ECO:0000256" key="2">
    <source>
        <dbReference type="SAM" id="MobiDB-lite"/>
    </source>
</evidence>
<evidence type="ECO:0000259" key="3">
    <source>
        <dbReference type="Pfam" id="PF03445"/>
    </source>
</evidence>
<dbReference type="InterPro" id="IPR032675">
    <property type="entry name" value="LRR_dom_sf"/>
</dbReference>
<dbReference type="InterPro" id="IPR005105">
    <property type="entry name" value="GlnD_Uridyltrans_N"/>
</dbReference>
<keyword evidence="1" id="KW-0040">ANK repeat</keyword>
<proteinExistence type="predicted"/>
<dbReference type="SMART" id="SM00367">
    <property type="entry name" value="LRR_CC"/>
    <property type="match status" value="2"/>
</dbReference>
<protein>
    <submittedName>
        <fullName evidence="4">DUF294 nucleotidyltransferase-like domain-containing protein</fullName>
    </submittedName>
</protein>
<accession>A0ABY4VUJ9</accession>
<dbReference type="SUPFAM" id="SSF48403">
    <property type="entry name" value="Ankyrin repeat"/>
    <property type="match status" value="1"/>
</dbReference>
<feature type="repeat" description="ANK" evidence="1">
    <location>
        <begin position="85"/>
        <end position="124"/>
    </location>
</feature>
<keyword evidence="5" id="KW-1185">Reference proteome</keyword>
<evidence type="ECO:0000256" key="1">
    <source>
        <dbReference type="PROSITE-ProRule" id="PRU00023"/>
    </source>
</evidence>
<dbReference type="EMBL" id="CP098736">
    <property type="protein sequence ID" value="USE80956.1"/>
    <property type="molecule type" value="Genomic_DNA"/>
</dbReference>
<feature type="region of interest" description="Disordered" evidence="2">
    <location>
        <begin position="153"/>
        <end position="172"/>
    </location>
</feature>
<dbReference type="InterPro" id="IPR002110">
    <property type="entry name" value="Ankyrin_rpt"/>
</dbReference>
<dbReference type="PANTHER" id="PTHR13318:SF190">
    <property type="entry name" value="PARTNER OF PAIRED, ISOFORM B"/>
    <property type="match status" value="1"/>
</dbReference>
<dbReference type="Pfam" id="PF03445">
    <property type="entry name" value="DUF294"/>
    <property type="match status" value="1"/>
</dbReference>
<feature type="domain" description="Protein-PII uridylyltransferase N-terminal" evidence="3">
    <location>
        <begin position="513"/>
        <end position="591"/>
    </location>
</feature>
<dbReference type="InterPro" id="IPR036770">
    <property type="entry name" value="Ankyrin_rpt-contain_sf"/>
</dbReference>
<gene>
    <name evidence="4" type="ORF">NDR89_14575</name>
</gene>
<dbReference type="RefSeq" id="WP_252253586.1">
    <property type="nucleotide sequence ID" value="NZ_CP098736.1"/>
</dbReference>
<dbReference type="InterPro" id="IPR006553">
    <property type="entry name" value="Leu-rich_rpt_Cys-con_subtyp"/>
</dbReference>
<organism evidence="4 5">
    <name type="scientific">Cupriavidus gilardii</name>
    <dbReference type="NCBI Taxonomy" id="82541"/>
    <lineage>
        <taxon>Bacteria</taxon>
        <taxon>Pseudomonadati</taxon>
        <taxon>Pseudomonadota</taxon>
        <taxon>Betaproteobacteria</taxon>
        <taxon>Burkholderiales</taxon>
        <taxon>Burkholderiaceae</taxon>
        <taxon>Cupriavidus</taxon>
    </lineage>
</organism>
<evidence type="ECO:0000313" key="4">
    <source>
        <dbReference type="EMBL" id="USE80956.1"/>
    </source>
</evidence>
<dbReference type="Gene3D" id="3.80.10.10">
    <property type="entry name" value="Ribonuclease Inhibitor"/>
    <property type="match status" value="1"/>
</dbReference>
<evidence type="ECO:0000313" key="5">
    <source>
        <dbReference type="Proteomes" id="UP001056648"/>
    </source>
</evidence>
<reference evidence="4" key="1">
    <citation type="submission" date="2022-06" db="EMBL/GenBank/DDBJ databases">
        <title>Complete genome sequence and characterization of Cupriavidus gilardii QJ1 isolated from contaminating cells.</title>
        <authorList>
            <person name="Qi J."/>
        </authorList>
    </citation>
    <scope>NUCLEOTIDE SEQUENCE</scope>
    <source>
        <strain evidence="4">QJ1</strain>
    </source>
</reference>
<sequence length="1787" mass="192210">MLSTVSTRIGTLVQLGAGLARDIEREIQNNLPRSIQRELQRDFSCDPGRDNEPQALREAVFAGDRRRVKDLLAGRPALACTADDDGDAPLHWAVRAAARHDADDWRVIVTCLLEAGADCTARNRQGLTPLDLAAQVPYDPAVLGALRAGDARAEQDSAGEAGDAEGRIDEGAAAGGDGMTVQQGLHGIAAMLRAPVQPAVGEAWLLRRLSALYRDADADCAKSCLSCLRLLLQRYPALDRTRRDDMVALYEALVRVWMRGSHWNEGYCYAHHARRLLPAGARGGAVLDAAIDRLEAAMVREHLSQWTPRAQVLLRAALFDLGTQCASAAAPIRMLERAHCLFQALARMESLMAVHGMALAPEEDPREALPTRQLSGAIATALDGLRRTAKGAAEFIDVAQRVLLLAESAGAIGLHAHGAAWCDSVVRNVVQEECVAALKSYDCGAHRAMAQTLRSGSAALAAPAEPPRALWRALRDSLDALRAQAAADLAQVELPEASDRAALCDWQTPLPIEALQERLTARYRTLVAQIARACRHWMMAEPPCAFAIVGLGSMSRGDMSPYSDFEYALLLAEPAPADSLAHAWFVRFRRLFDLAVCSLGETAPGADHPLPAPGGFEIDAGVRVAAPGLAWAGTPEQLADALRQRSTANANAHPDADQGLYFSLLTPCLAHGEPALIRRLSAAMAAVLDVPLRADDPGQLCAREDLALRQLQADMMRLGEAAARPAVSGFDLKHGYRGPLVHTLTSLALLSGHHQAPPRTALARLDALKRFSAPFLADWRWAIAVVQTLRCRLQLQARRREELADAAWSQSERRLLQAVQDRVVRPLRAALSVLAGIGQVPSWPVGAAVRALRRLDDCDPALHPLVPGGAARPLSLEATRSLAATLAVRRAPAAELRRHYEAAMAGVPREDAMRRWGVWRDALCAVPGNEGRMRTLGIVPWPDGWRAQWAERQAAFRARLDGWLVDGGSQARAVWGAAWDAVQVRIAASQGIVVRTLAPQISRQLFDEHGNVLPKPAGQPGAHRVLPVRFEAEGREHVHWVKFDVQTAGSEAIWHALDRRVTGGRGMPASVPMQLCSGTRIFDVQVIEDVAGRSLAQLLREEPTALRAIHPASFTRALLRELVGGPGEQAGDPADDHVVVERGSRHSLKRIGNGPAALAAMGLAAPGRSALPVRTHLLCLDQMMQPLDLAVLEEVGRLQPDAVLRGWLEDAARLQQDLGALFPGPDGRGGNEVWPHAGLVGAIPADALPELRQRVETVVGMAALAARLRIAPTGLAWLRSLEPELAAPYVAAFERHPVRASEPAAPGLRFASIDEALARRDAHGRYGGTDAATHAARFALTAIHPRPQPLPWRPSDAMQTAPGGTMSAIRALSRLAQAPARDLAAIVLGVLGGRDGAARTFATLPARQRIAAFDAIGMALHADARAIAVDDQRRLLTALAGTPLACLDLSPFAAALTDALLETLLAGTGSSLRRLDLSGCSRLTPQALRHVQAYAPALRTLDVRAMRMPGDWMPGDPTLAERAAAPLVAQPGPPQSPLLHLPALEALDLRDNGALQTVRLDAPALRVLRLDGCAALRELRLDGARRLSRLDARGCIALPEPALRALARDNPALDEVQLAGCGQLRHAALCEAHPWLLAWPWDGWTERGLARLRESLSRPDGGAYRPMPRYVVRQVNEWLRERERAVQALNRVYRDASTPRRLREAAEAALLGRESVAQREAGQAAATLIGNATDSQPALGIAMLLPALSAAGREDSRIAAAAALGSLIAIPSRDDVARWAQRDAASR</sequence>
<dbReference type="Proteomes" id="UP001056648">
    <property type="component" value="Chromosome 2"/>
</dbReference>